<evidence type="ECO:0000313" key="3">
    <source>
        <dbReference type="Proteomes" id="UP000886998"/>
    </source>
</evidence>
<dbReference type="InterPro" id="IPR036397">
    <property type="entry name" value="RNaseH_sf"/>
</dbReference>
<reference evidence="2" key="1">
    <citation type="submission" date="2020-08" db="EMBL/GenBank/DDBJ databases">
        <title>Multicomponent nature underlies the extraordinary mechanical properties of spider dragline silk.</title>
        <authorList>
            <person name="Kono N."/>
            <person name="Nakamura H."/>
            <person name="Mori M."/>
            <person name="Yoshida Y."/>
            <person name="Ohtoshi R."/>
            <person name="Malay A.D."/>
            <person name="Moran D.A.P."/>
            <person name="Tomita M."/>
            <person name="Numata K."/>
            <person name="Arakawa K."/>
        </authorList>
    </citation>
    <scope>NUCLEOTIDE SEQUENCE</scope>
</reference>
<gene>
    <name evidence="2" type="ORF">TNIN_202211</name>
</gene>
<evidence type="ECO:0000256" key="1">
    <source>
        <dbReference type="SAM" id="MobiDB-lite"/>
    </source>
</evidence>
<comment type="caution">
    <text evidence="2">The sequence shown here is derived from an EMBL/GenBank/DDBJ whole genome shotgun (WGS) entry which is preliminary data.</text>
</comment>
<dbReference type="GO" id="GO:0003676">
    <property type="term" value="F:nucleic acid binding"/>
    <property type="evidence" value="ECO:0007669"/>
    <property type="project" value="InterPro"/>
</dbReference>
<dbReference type="AlphaFoldDB" id="A0A8X7C4E3"/>
<keyword evidence="3" id="KW-1185">Reference proteome</keyword>
<proteinExistence type="predicted"/>
<feature type="compositionally biased region" description="Polar residues" evidence="1">
    <location>
        <begin position="29"/>
        <end position="40"/>
    </location>
</feature>
<sequence length="138" mass="15642">MVSLYSYPLYLEKKSRGEQKEKGKKICGSQRNNSPLIPPITAQNWSTGSSKVVAQFGSKSFAVQKSACSHQSIYLVDNFLERETIKLILGPLKSPDLNRIEDLRNYLENAVARRYPPPKDVNDMKNHIAIRVEFNSAE</sequence>
<organism evidence="2 3">
    <name type="scientific">Trichonephila inaurata madagascariensis</name>
    <dbReference type="NCBI Taxonomy" id="2747483"/>
    <lineage>
        <taxon>Eukaryota</taxon>
        <taxon>Metazoa</taxon>
        <taxon>Ecdysozoa</taxon>
        <taxon>Arthropoda</taxon>
        <taxon>Chelicerata</taxon>
        <taxon>Arachnida</taxon>
        <taxon>Araneae</taxon>
        <taxon>Araneomorphae</taxon>
        <taxon>Entelegynae</taxon>
        <taxon>Araneoidea</taxon>
        <taxon>Nephilidae</taxon>
        <taxon>Trichonephila</taxon>
        <taxon>Trichonephila inaurata</taxon>
    </lineage>
</organism>
<dbReference type="Proteomes" id="UP000886998">
    <property type="component" value="Unassembled WGS sequence"/>
</dbReference>
<feature type="region of interest" description="Disordered" evidence="1">
    <location>
        <begin position="20"/>
        <end position="40"/>
    </location>
</feature>
<name>A0A8X7C4E3_9ARAC</name>
<dbReference type="Gene3D" id="3.30.420.10">
    <property type="entry name" value="Ribonuclease H-like superfamily/Ribonuclease H"/>
    <property type="match status" value="1"/>
</dbReference>
<evidence type="ECO:0000313" key="2">
    <source>
        <dbReference type="EMBL" id="GFY53613.1"/>
    </source>
</evidence>
<dbReference type="EMBL" id="BMAV01009399">
    <property type="protein sequence ID" value="GFY53613.1"/>
    <property type="molecule type" value="Genomic_DNA"/>
</dbReference>
<protein>
    <submittedName>
        <fullName evidence="2">Uncharacterized protein</fullName>
    </submittedName>
</protein>
<accession>A0A8X7C4E3</accession>